<dbReference type="GO" id="GO:0005886">
    <property type="term" value="C:plasma membrane"/>
    <property type="evidence" value="ECO:0007669"/>
    <property type="project" value="UniProtKB-SubCell"/>
</dbReference>
<evidence type="ECO:0000256" key="5">
    <source>
        <dbReference type="ARBA" id="ARBA00023136"/>
    </source>
</evidence>
<comment type="subcellular location">
    <subcellularLocation>
        <location evidence="1">Cell membrane</location>
        <topology evidence="1">Multi-pass membrane protein</topology>
    </subcellularLocation>
</comment>
<dbReference type="InterPro" id="IPR010432">
    <property type="entry name" value="RDD"/>
</dbReference>
<evidence type="ECO:0000256" key="1">
    <source>
        <dbReference type="ARBA" id="ARBA00004651"/>
    </source>
</evidence>
<evidence type="ECO:0000256" key="7">
    <source>
        <dbReference type="SAM" id="Phobius"/>
    </source>
</evidence>
<feature type="transmembrane region" description="Helical" evidence="7">
    <location>
        <begin position="188"/>
        <end position="211"/>
    </location>
</feature>
<comment type="caution">
    <text evidence="9">The sequence shown here is derived from an EMBL/GenBank/DDBJ whole genome shotgun (WGS) entry which is preliminary data.</text>
</comment>
<dbReference type="PANTHER" id="PTHR36115">
    <property type="entry name" value="PROLINE-RICH ANTIGEN HOMOLOG-RELATED"/>
    <property type="match status" value="1"/>
</dbReference>
<gene>
    <name evidence="9" type="ORF">JF922_14015</name>
</gene>
<organism evidence="9 10">
    <name type="scientific">Candidatus Nephthysia bennettiae</name>
    <dbReference type="NCBI Taxonomy" id="3127016"/>
    <lineage>
        <taxon>Bacteria</taxon>
        <taxon>Bacillati</taxon>
        <taxon>Candidatus Dormiibacterota</taxon>
        <taxon>Candidatus Dormibacteria</taxon>
        <taxon>Candidatus Dormibacterales</taxon>
        <taxon>Candidatus Dormibacteraceae</taxon>
        <taxon>Candidatus Nephthysia</taxon>
    </lineage>
</organism>
<protein>
    <submittedName>
        <fullName evidence="9">RDD family protein</fullName>
    </submittedName>
</protein>
<dbReference type="InterPro" id="IPR051791">
    <property type="entry name" value="Pra-immunoreactive"/>
</dbReference>
<feature type="transmembrane region" description="Helical" evidence="7">
    <location>
        <begin position="223"/>
        <end position="240"/>
    </location>
</feature>
<evidence type="ECO:0000256" key="4">
    <source>
        <dbReference type="ARBA" id="ARBA00022989"/>
    </source>
</evidence>
<reference evidence="9" key="1">
    <citation type="submission" date="2020-10" db="EMBL/GenBank/DDBJ databases">
        <title>Ca. Dormibacterota MAGs.</title>
        <authorList>
            <person name="Montgomery K."/>
        </authorList>
    </citation>
    <scope>NUCLEOTIDE SEQUENCE [LARGE SCALE GENOMIC DNA]</scope>
    <source>
        <strain evidence="9">SC8812_S17_10</strain>
    </source>
</reference>
<keyword evidence="5 7" id="KW-0472">Membrane</keyword>
<accession>A0A934KBJ2</accession>
<evidence type="ECO:0000259" key="8">
    <source>
        <dbReference type="Pfam" id="PF06271"/>
    </source>
</evidence>
<sequence length="344" mass="36227">MAEPQRSPDQEFAEWYVWAKREISTDNRVCHGAAQAAVEALADGADRPTAIQAARRSQAGHSLALASQVPPLRRSYAEWYDWARREIGGDSGRLHEATHAAIDSLQRGGGSAEAAAAARSAVPLAAPPAPPPVGHGAAATPDPPPTPVWSHPGPHGAPGSPGPDPAALRAELPYAGFWRRLGAFAIDLVFVLVGCLVVTLLIAVLLAIALISSGGSAPTDDPLVQVAAFLILLVLTWLYFAGLESSGWQGTLGKRMTGLLVTDRAGRRLSFWRSTGRYFAKILSALPILIGYLLAAFTPQKQALHDLIAGTLVVKKRGFRAPAAPLSEAGHPEQTAIGGEAQRV</sequence>
<dbReference type="AlphaFoldDB" id="A0A934KBJ2"/>
<evidence type="ECO:0000256" key="2">
    <source>
        <dbReference type="ARBA" id="ARBA00022475"/>
    </source>
</evidence>
<keyword evidence="10" id="KW-1185">Reference proteome</keyword>
<keyword evidence="2" id="KW-1003">Cell membrane</keyword>
<evidence type="ECO:0000313" key="9">
    <source>
        <dbReference type="EMBL" id="MBJ7599175.1"/>
    </source>
</evidence>
<dbReference type="RefSeq" id="WP_338202644.1">
    <property type="nucleotide sequence ID" value="NZ_JAEKNR010000142.1"/>
</dbReference>
<feature type="region of interest" description="Disordered" evidence="6">
    <location>
        <begin position="119"/>
        <end position="164"/>
    </location>
</feature>
<dbReference type="EMBL" id="JAEKNR010000142">
    <property type="protein sequence ID" value="MBJ7599175.1"/>
    <property type="molecule type" value="Genomic_DNA"/>
</dbReference>
<dbReference type="Pfam" id="PF06271">
    <property type="entry name" value="RDD"/>
    <property type="match status" value="1"/>
</dbReference>
<evidence type="ECO:0000313" key="10">
    <source>
        <dbReference type="Proteomes" id="UP000612893"/>
    </source>
</evidence>
<keyword evidence="3 7" id="KW-0812">Transmembrane</keyword>
<name>A0A934KBJ2_9BACT</name>
<dbReference type="Proteomes" id="UP000612893">
    <property type="component" value="Unassembled WGS sequence"/>
</dbReference>
<proteinExistence type="predicted"/>
<keyword evidence="4 7" id="KW-1133">Transmembrane helix</keyword>
<feature type="transmembrane region" description="Helical" evidence="7">
    <location>
        <begin position="278"/>
        <end position="297"/>
    </location>
</feature>
<feature type="domain" description="RDD" evidence="8">
    <location>
        <begin position="174"/>
        <end position="310"/>
    </location>
</feature>
<evidence type="ECO:0000256" key="3">
    <source>
        <dbReference type="ARBA" id="ARBA00022692"/>
    </source>
</evidence>
<dbReference type="PANTHER" id="PTHR36115:SF6">
    <property type="entry name" value="PROLINE-RICH ANTIGEN HOMOLOG"/>
    <property type="match status" value="1"/>
</dbReference>
<evidence type="ECO:0000256" key="6">
    <source>
        <dbReference type="SAM" id="MobiDB-lite"/>
    </source>
</evidence>
<feature type="region of interest" description="Disordered" evidence="6">
    <location>
        <begin position="324"/>
        <end position="344"/>
    </location>
</feature>